<name>A0ABR2K0L0_9EUKA</name>
<feature type="compositionally biased region" description="Basic and acidic residues" evidence="1">
    <location>
        <begin position="169"/>
        <end position="181"/>
    </location>
</feature>
<protein>
    <submittedName>
        <fullName evidence="2">Armadillo repeat-containing protein 2</fullName>
    </submittedName>
</protein>
<proteinExistence type="predicted"/>
<feature type="region of interest" description="Disordered" evidence="1">
    <location>
        <begin position="151"/>
        <end position="191"/>
    </location>
</feature>
<sequence>MSNILRNKKVIQVRDKKTKHFPRKLPPMERPETPRNDLRSEKSQRGSDLHNLSISRFSYLNEEKVSVFRAIKELFEESKNSDDLAYAVQSFEAESRNLCESNSFTSCDLVEYRQLYPFLTPLIKTAPGPILFQMVNALRYILKAIESSKDIKPKEPATPKPGKSSSRLKKLERLPPLDSEPKTQGSNEDLSTNAKELPTEHFNKFIAVLLVKISSDKANDEIFLNPDLITTIISLTGPSHKVKTRMYAITTIKNETHNSNFRKLLVKISNFSDLFSIFNSTTDGPELLEACAITMRNLINDSEYVNIVVKNNIHVLLFSSMLKFTDNSKYCYACFRIFTKISGRDDVRQSLFKTFSENAILTLFFTILDKHKTNCLLISRLSYVFADFASRETSFIEAAAKITEPYSLSVITNALETKEIIENTENSMTLLLQVVANLSVDKECASLLSFGDSISKLFPSRTFKEEDKLGYNLLCTASNFTFHDHYWSPKELIDAIPIAIISKYVPSIIEALRTLCNLALAPNSMLIDSKIFELLGILINHVDPDVVLYSLQTLANLINHAGIRRRFRSAGLVESLLELLHSDNLDELELDAIAALIMNFGAITVEEAQKFYQALDEFEIPQDAEILNIFKDFLKQQTRVDC</sequence>
<evidence type="ECO:0000256" key="1">
    <source>
        <dbReference type="SAM" id="MobiDB-lite"/>
    </source>
</evidence>
<gene>
    <name evidence="2" type="ORF">M9Y10_043523</name>
</gene>
<dbReference type="Proteomes" id="UP001470230">
    <property type="component" value="Unassembled WGS sequence"/>
</dbReference>
<comment type="caution">
    <text evidence="2">The sequence shown here is derived from an EMBL/GenBank/DDBJ whole genome shotgun (WGS) entry which is preliminary data.</text>
</comment>
<dbReference type="InterPro" id="IPR038905">
    <property type="entry name" value="ARMC2"/>
</dbReference>
<dbReference type="PANTHER" id="PTHR21356:SF1">
    <property type="entry name" value="ARMADILLO REPEAT-CONTAINING PROTEIN 2"/>
    <property type="match status" value="1"/>
</dbReference>
<dbReference type="Gene3D" id="1.25.10.10">
    <property type="entry name" value="Leucine-rich Repeat Variant"/>
    <property type="match status" value="2"/>
</dbReference>
<feature type="compositionally biased region" description="Basic and acidic residues" evidence="1">
    <location>
        <begin position="26"/>
        <end position="47"/>
    </location>
</feature>
<keyword evidence="3" id="KW-1185">Reference proteome</keyword>
<organism evidence="2 3">
    <name type="scientific">Tritrichomonas musculus</name>
    <dbReference type="NCBI Taxonomy" id="1915356"/>
    <lineage>
        <taxon>Eukaryota</taxon>
        <taxon>Metamonada</taxon>
        <taxon>Parabasalia</taxon>
        <taxon>Tritrichomonadida</taxon>
        <taxon>Tritrichomonadidae</taxon>
        <taxon>Tritrichomonas</taxon>
    </lineage>
</organism>
<dbReference type="PANTHER" id="PTHR21356">
    <property type="entry name" value="ARMADILLO REPEAT CONTAINING 2"/>
    <property type="match status" value="1"/>
</dbReference>
<feature type="compositionally biased region" description="Polar residues" evidence="1">
    <location>
        <begin position="182"/>
        <end position="191"/>
    </location>
</feature>
<dbReference type="SUPFAM" id="SSF48371">
    <property type="entry name" value="ARM repeat"/>
    <property type="match status" value="1"/>
</dbReference>
<evidence type="ECO:0000313" key="2">
    <source>
        <dbReference type="EMBL" id="KAK8884413.1"/>
    </source>
</evidence>
<dbReference type="InterPro" id="IPR011989">
    <property type="entry name" value="ARM-like"/>
</dbReference>
<feature type="region of interest" description="Disordered" evidence="1">
    <location>
        <begin position="16"/>
        <end position="47"/>
    </location>
</feature>
<evidence type="ECO:0000313" key="3">
    <source>
        <dbReference type="Proteomes" id="UP001470230"/>
    </source>
</evidence>
<dbReference type="EMBL" id="JAPFFF010000008">
    <property type="protein sequence ID" value="KAK8884413.1"/>
    <property type="molecule type" value="Genomic_DNA"/>
</dbReference>
<reference evidence="2 3" key="1">
    <citation type="submission" date="2024-04" db="EMBL/GenBank/DDBJ databases">
        <title>Tritrichomonas musculus Genome.</title>
        <authorList>
            <person name="Alves-Ferreira E."/>
            <person name="Grigg M."/>
            <person name="Lorenzi H."/>
            <person name="Galac M."/>
        </authorList>
    </citation>
    <scope>NUCLEOTIDE SEQUENCE [LARGE SCALE GENOMIC DNA]</scope>
    <source>
        <strain evidence="2 3">EAF2021</strain>
    </source>
</reference>
<accession>A0ABR2K0L0</accession>
<dbReference type="InterPro" id="IPR016024">
    <property type="entry name" value="ARM-type_fold"/>
</dbReference>